<dbReference type="AlphaFoldDB" id="A0A168MYG7"/>
<reference evidence="2" key="1">
    <citation type="submission" date="2016-04" db="EMBL/GenBank/DDBJ databases">
        <authorList>
            <person name="Evans L.H."/>
            <person name="Alamgir A."/>
            <person name="Owens N."/>
            <person name="Weber N.D."/>
            <person name="Virtaneva K."/>
            <person name="Barbian K."/>
            <person name="Babar A."/>
            <person name="Rosenke K."/>
        </authorList>
    </citation>
    <scope>NUCLEOTIDE SEQUENCE [LARGE SCALE GENOMIC DNA]</scope>
    <source>
        <strain evidence="2">CBS 101.48</strain>
    </source>
</reference>
<evidence type="ECO:0000256" key="1">
    <source>
        <dbReference type="SAM" id="MobiDB-lite"/>
    </source>
</evidence>
<dbReference type="Proteomes" id="UP000078561">
    <property type="component" value="Unassembled WGS sequence"/>
</dbReference>
<dbReference type="InParanoid" id="A0A168MYG7"/>
<feature type="region of interest" description="Disordered" evidence="1">
    <location>
        <begin position="1"/>
        <end position="78"/>
    </location>
</feature>
<accession>A0A168MYG7</accession>
<keyword evidence="3" id="KW-1185">Reference proteome</keyword>
<feature type="compositionally biased region" description="Polar residues" evidence="1">
    <location>
        <begin position="20"/>
        <end position="55"/>
    </location>
</feature>
<feature type="compositionally biased region" description="Basic residues" evidence="1">
    <location>
        <begin position="68"/>
        <end position="78"/>
    </location>
</feature>
<sequence length="78" mass="8669">MAPCNSRFTEHFDMSPSIHPCSQWSPSKSSVASSTDSNQDQLSSSSTYGSRNSAPGNPMDDDKASISKLKRFFRRHKK</sequence>
<organism evidence="2">
    <name type="scientific">Absidia glauca</name>
    <name type="common">Pin mould</name>
    <dbReference type="NCBI Taxonomy" id="4829"/>
    <lineage>
        <taxon>Eukaryota</taxon>
        <taxon>Fungi</taxon>
        <taxon>Fungi incertae sedis</taxon>
        <taxon>Mucoromycota</taxon>
        <taxon>Mucoromycotina</taxon>
        <taxon>Mucoromycetes</taxon>
        <taxon>Mucorales</taxon>
        <taxon>Cunninghamellaceae</taxon>
        <taxon>Absidia</taxon>
    </lineage>
</organism>
<name>A0A168MYG7_ABSGL</name>
<evidence type="ECO:0000313" key="2">
    <source>
        <dbReference type="EMBL" id="SAL99448.1"/>
    </source>
</evidence>
<evidence type="ECO:0000313" key="3">
    <source>
        <dbReference type="Proteomes" id="UP000078561"/>
    </source>
</evidence>
<protein>
    <submittedName>
        <fullName evidence="2">Uncharacterized protein</fullName>
    </submittedName>
</protein>
<proteinExistence type="predicted"/>
<dbReference type="EMBL" id="LT552697">
    <property type="protein sequence ID" value="SAL99448.1"/>
    <property type="molecule type" value="Genomic_DNA"/>
</dbReference>
<gene>
    <name evidence="2" type="primary">ABSGL_05062.1 scaffold 6272</name>
</gene>